<evidence type="ECO:0008006" key="5">
    <source>
        <dbReference type="Google" id="ProtNLM"/>
    </source>
</evidence>
<gene>
    <name evidence="3" type="ORF">Ataiwa_38860</name>
</gene>
<dbReference type="SUPFAM" id="SSF54001">
    <property type="entry name" value="Cysteine proteinases"/>
    <property type="match status" value="1"/>
</dbReference>
<dbReference type="Pfam" id="PF01841">
    <property type="entry name" value="Transglut_core"/>
    <property type="match status" value="1"/>
</dbReference>
<accession>A0ABQ6Q6A9</accession>
<dbReference type="Proteomes" id="UP001307705">
    <property type="component" value="Unassembled WGS sequence"/>
</dbReference>
<dbReference type="EMBL" id="BTPE01000022">
    <property type="protein sequence ID" value="GMQ35613.1"/>
    <property type="molecule type" value="Genomic_DNA"/>
</dbReference>
<dbReference type="Gene3D" id="2.60.40.3140">
    <property type="match status" value="1"/>
</dbReference>
<feature type="domain" description="Transglutaminase-like" evidence="1">
    <location>
        <begin position="263"/>
        <end position="366"/>
    </location>
</feature>
<dbReference type="RefSeq" id="WP_338230482.1">
    <property type="nucleotide sequence ID" value="NZ_BTPE01000022.1"/>
</dbReference>
<dbReference type="InterPro" id="IPR038765">
    <property type="entry name" value="Papain-like_cys_pep_sf"/>
</dbReference>
<dbReference type="InterPro" id="IPR024618">
    <property type="entry name" value="DUF3857"/>
</dbReference>
<feature type="domain" description="DUF3857" evidence="2">
    <location>
        <begin position="44"/>
        <end position="204"/>
    </location>
</feature>
<reference evidence="3 4" key="1">
    <citation type="submission" date="2023-08" db="EMBL/GenBank/DDBJ databases">
        <title>Draft genome sequence of Algoriphagus taiwanensis.</title>
        <authorList>
            <person name="Takatani N."/>
            <person name="Hosokawa M."/>
            <person name="Sawabe T."/>
        </authorList>
    </citation>
    <scope>NUCLEOTIDE SEQUENCE [LARGE SCALE GENOMIC DNA]</scope>
    <source>
        <strain evidence="3 4">JCM 19755</strain>
    </source>
</reference>
<protein>
    <recommendedName>
        <fullName evidence="5">DUF3857 domain-containing protein</fullName>
    </recommendedName>
</protein>
<evidence type="ECO:0000313" key="4">
    <source>
        <dbReference type="Proteomes" id="UP001307705"/>
    </source>
</evidence>
<organism evidence="3 4">
    <name type="scientific">Algoriphagus taiwanensis</name>
    <dbReference type="NCBI Taxonomy" id="1445656"/>
    <lineage>
        <taxon>Bacteria</taxon>
        <taxon>Pseudomonadati</taxon>
        <taxon>Bacteroidota</taxon>
        <taxon>Cytophagia</taxon>
        <taxon>Cytophagales</taxon>
        <taxon>Cyclobacteriaceae</taxon>
        <taxon>Algoriphagus</taxon>
    </lineage>
</organism>
<proteinExistence type="predicted"/>
<evidence type="ECO:0000259" key="2">
    <source>
        <dbReference type="Pfam" id="PF12969"/>
    </source>
</evidence>
<sequence>MFRFQVFACFLCLFLMDMGKGFSKTSPPVYSQLEERQVVTLHADFSVSHEVTKDLLVMSREGLDHVRVVLGYDKLRSIESFEAEMINPLTQKSLLKTKLKDLRDVAQFSQVNIFDDNRLKIYEPSTSVFPVLVKIRYVMKSKTNFALPTWVPVPNYNQKVKEAIFSVVYPEQLGLKYKEVNLPTEKRESFETGLKTVSWIVSDLEVQGKDFKKEDDYRLLLAPVRFGLEGVVGEMSDWTGLAAWQYQLNKNRDKLPDAFKAQIQDMVSEADTDFKKIQILYQYLQKNFRYVSIQLGIGGWQTQVAAEVYQNRFGDCKGLTNLMKAMLAEVGIESNYTLVYAGTDADDIEVDLPSNQFNHVILQVPLKTGPIWLECTSSTLPAGYLGEFTKGRHVLVVREDGGYLTQTPSYNTEVWNTLSSKNKIRIDNQGNAVIESAVSAQGNFAVKLTDVKYHLDARQQRDFLNRNSGISGLLVNGFQIDLHQEDSLPKADLAYDGAIIKFVQSTAKRHVLKSFLGKITEDQLAFSNLFKTEEYEIQLPEAWQSESQLPQVDRKEEYFSASLQSRLDGDRLLISTALQIRLPEEFSDEEKTNLVKQINSTFDYSLLFLKTPTTSTLPNP</sequence>
<dbReference type="Pfam" id="PF12969">
    <property type="entry name" value="DUF3857"/>
    <property type="match status" value="1"/>
</dbReference>
<evidence type="ECO:0000313" key="3">
    <source>
        <dbReference type="EMBL" id="GMQ35613.1"/>
    </source>
</evidence>
<evidence type="ECO:0000259" key="1">
    <source>
        <dbReference type="Pfam" id="PF01841"/>
    </source>
</evidence>
<dbReference type="Gene3D" id="3.10.620.30">
    <property type="match status" value="1"/>
</dbReference>
<comment type="caution">
    <text evidence="3">The sequence shown here is derived from an EMBL/GenBank/DDBJ whole genome shotgun (WGS) entry which is preliminary data.</text>
</comment>
<keyword evidence="4" id="KW-1185">Reference proteome</keyword>
<name>A0ABQ6Q6A9_9BACT</name>
<dbReference type="InterPro" id="IPR002931">
    <property type="entry name" value="Transglutaminase-like"/>
</dbReference>